<organism evidence="2">
    <name type="scientific">viral metagenome</name>
    <dbReference type="NCBI Taxonomy" id="1070528"/>
    <lineage>
        <taxon>unclassified sequences</taxon>
        <taxon>metagenomes</taxon>
        <taxon>organismal metagenomes</taxon>
    </lineage>
</organism>
<feature type="compositionally biased region" description="Basic residues" evidence="1">
    <location>
        <begin position="186"/>
        <end position="210"/>
    </location>
</feature>
<proteinExistence type="predicted"/>
<evidence type="ECO:0000313" key="2">
    <source>
        <dbReference type="EMBL" id="QHT77326.1"/>
    </source>
</evidence>
<sequence length="210" mass="24810">MNNTQGLAPVVDNHIPNNGYVFDPYYFDSIDKYLLFFRAYDINIDRLNYLLNDDNQFRYVRLLLNPQFDIELDGNINENSRVYIVGVSGKARRLLLDMRRRDPENSHPEHSFYIYTDTYTDNDTDIDNINHTNGERMIEIGKFIVPGTDSQDDRVTSNENGELPIQGMKFRLVQFLYKSIQQNGGKTRHRQRKTNRNKGKKRQTHKNKRN</sequence>
<dbReference type="EMBL" id="MN739917">
    <property type="protein sequence ID" value="QHT77326.1"/>
    <property type="molecule type" value="Genomic_DNA"/>
</dbReference>
<name>A0A6C0HAT7_9ZZZZ</name>
<evidence type="ECO:0000256" key="1">
    <source>
        <dbReference type="SAM" id="MobiDB-lite"/>
    </source>
</evidence>
<reference evidence="2" key="1">
    <citation type="journal article" date="2020" name="Nature">
        <title>Giant virus diversity and host interactions through global metagenomics.</title>
        <authorList>
            <person name="Schulz F."/>
            <person name="Roux S."/>
            <person name="Paez-Espino D."/>
            <person name="Jungbluth S."/>
            <person name="Walsh D.A."/>
            <person name="Denef V.J."/>
            <person name="McMahon K.D."/>
            <person name="Konstantinidis K.T."/>
            <person name="Eloe-Fadrosh E.A."/>
            <person name="Kyrpides N.C."/>
            <person name="Woyke T."/>
        </authorList>
    </citation>
    <scope>NUCLEOTIDE SEQUENCE</scope>
    <source>
        <strain evidence="2">GVMAG-M-3300023179-86</strain>
    </source>
</reference>
<accession>A0A6C0HAT7</accession>
<feature type="region of interest" description="Disordered" evidence="1">
    <location>
        <begin position="180"/>
        <end position="210"/>
    </location>
</feature>
<dbReference type="AlphaFoldDB" id="A0A6C0HAT7"/>
<protein>
    <submittedName>
        <fullName evidence="2">Uncharacterized protein</fullName>
    </submittedName>
</protein>